<keyword evidence="5" id="KW-1015">Disulfide bond</keyword>
<evidence type="ECO:0000256" key="8">
    <source>
        <dbReference type="SAM" id="SignalP"/>
    </source>
</evidence>
<dbReference type="STRING" id="64144.ENSATEP00000014370"/>
<dbReference type="SMART" id="SM00409">
    <property type="entry name" value="IG"/>
    <property type="match status" value="3"/>
</dbReference>
<dbReference type="SUPFAM" id="SSF48726">
    <property type="entry name" value="Immunoglobulin"/>
    <property type="match status" value="3"/>
</dbReference>
<dbReference type="Pfam" id="PF08205">
    <property type="entry name" value="C2-set_2"/>
    <property type="match status" value="1"/>
</dbReference>
<proteinExistence type="predicted"/>
<evidence type="ECO:0000256" key="4">
    <source>
        <dbReference type="ARBA" id="ARBA00023136"/>
    </source>
</evidence>
<dbReference type="InterPro" id="IPR013106">
    <property type="entry name" value="Ig_V-set"/>
</dbReference>
<keyword evidence="4 7" id="KW-0472">Membrane</keyword>
<feature type="transmembrane region" description="Helical" evidence="7">
    <location>
        <begin position="410"/>
        <end position="432"/>
    </location>
</feature>
<dbReference type="InterPro" id="IPR007110">
    <property type="entry name" value="Ig-like_dom"/>
</dbReference>
<evidence type="ECO:0000256" key="6">
    <source>
        <dbReference type="SAM" id="MobiDB-lite"/>
    </source>
</evidence>
<dbReference type="Pfam" id="PF13895">
    <property type="entry name" value="Ig_2"/>
    <property type="match status" value="1"/>
</dbReference>
<evidence type="ECO:0000313" key="9">
    <source>
        <dbReference type="Ensembl" id="ENSATEP00000014370.3"/>
    </source>
</evidence>
<organism evidence="9 10">
    <name type="scientific">Anabas testudineus</name>
    <name type="common">Climbing perch</name>
    <name type="synonym">Anthias testudineus</name>
    <dbReference type="NCBI Taxonomy" id="64144"/>
    <lineage>
        <taxon>Eukaryota</taxon>
        <taxon>Metazoa</taxon>
        <taxon>Chordata</taxon>
        <taxon>Craniata</taxon>
        <taxon>Vertebrata</taxon>
        <taxon>Euteleostomi</taxon>
        <taxon>Actinopterygii</taxon>
        <taxon>Neopterygii</taxon>
        <taxon>Teleostei</taxon>
        <taxon>Neoteleostei</taxon>
        <taxon>Acanthomorphata</taxon>
        <taxon>Anabantaria</taxon>
        <taxon>Anabantiformes</taxon>
        <taxon>Anabantoidei</taxon>
        <taxon>Anabantidae</taxon>
        <taxon>Anabas</taxon>
    </lineage>
</organism>
<dbReference type="Pfam" id="PF07686">
    <property type="entry name" value="V-set"/>
    <property type="match status" value="1"/>
</dbReference>
<comment type="subcellular location">
    <subcellularLocation>
        <location evidence="1">Membrane</location>
        <topology evidence="1">Single-pass membrane protein</topology>
    </subcellularLocation>
</comment>
<accession>A0A3Q1I2L8</accession>
<evidence type="ECO:0000256" key="1">
    <source>
        <dbReference type="ARBA" id="ARBA00004167"/>
    </source>
</evidence>
<feature type="chain" id="PRO_5043803369" evidence="8">
    <location>
        <begin position="23"/>
        <end position="515"/>
    </location>
</feature>
<dbReference type="InterPro" id="IPR013783">
    <property type="entry name" value="Ig-like_fold"/>
</dbReference>
<protein>
    <submittedName>
        <fullName evidence="9">Si:dkey-238d18.5</fullName>
    </submittedName>
</protein>
<evidence type="ECO:0000313" key="10">
    <source>
        <dbReference type="Proteomes" id="UP000265040"/>
    </source>
</evidence>
<keyword evidence="10" id="KW-1185">Reference proteome</keyword>
<keyword evidence="3 7" id="KW-1133">Transmembrane helix</keyword>
<reference evidence="9" key="2">
    <citation type="submission" date="2025-08" db="UniProtKB">
        <authorList>
            <consortium name="Ensembl"/>
        </authorList>
    </citation>
    <scope>IDENTIFICATION</scope>
</reference>
<dbReference type="InterPro" id="IPR013162">
    <property type="entry name" value="CD80_C2-set"/>
</dbReference>
<dbReference type="PROSITE" id="PS50835">
    <property type="entry name" value="IG_LIKE"/>
    <property type="match status" value="2"/>
</dbReference>
<dbReference type="Ensembl" id="ENSATET00000014599.3">
    <property type="protein sequence ID" value="ENSATEP00000014370.3"/>
    <property type="gene ID" value="ENSATEG00000033491.1"/>
</dbReference>
<feature type="signal peptide" evidence="8">
    <location>
        <begin position="1"/>
        <end position="22"/>
    </location>
</feature>
<evidence type="ECO:0000256" key="7">
    <source>
        <dbReference type="SAM" id="Phobius"/>
    </source>
</evidence>
<evidence type="ECO:0000256" key="3">
    <source>
        <dbReference type="ARBA" id="ARBA00022989"/>
    </source>
</evidence>
<reference evidence="9" key="3">
    <citation type="submission" date="2025-09" db="UniProtKB">
        <authorList>
            <consortium name="Ensembl"/>
        </authorList>
    </citation>
    <scope>IDENTIFICATION</scope>
</reference>
<name>A0A3Q1I2L8_ANATE</name>
<dbReference type="AlphaFoldDB" id="A0A3Q1I2L8"/>
<dbReference type="Proteomes" id="UP000265040">
    <property type="component" value="Chromosome 16"/>
</dbReference>
<evidence type="ECO:0000256" key="2">
    <source>
        <dbReference type="ARBA" id="ARBA00022692"/>
    </source>
</evidence>
<dbReference type="InterPro" id="IPR003599">
    <property type="entry name" value="Ig_sub"/>
</dbReference>
<evidence type="ECO:0000256" key="5">
    <source>
        <dbReference type="ARBA" id="ARBA00023157"/>
    </source>
</evidence>
<dbReference type="GO" id="GO:0016020">
    <property type="term" value="C:membrane"/>
    <property type="evidence" value="ECO:0007669"/>
    <property type="project" value="UniProtKB-SubCell"/>
</dbReference>
<dbReference type="InterPro" id="IPR036179">
    <property type="entry name" value="Ig-like_dom_sf"/>
</dbReference>
<keyword evidence="8" id="KW-0732">Signal</keyword>
<sequence length="515" mass="56975">MGVFKWPLFFVFLWFKVVQTEASTWTATVPSSVQGIDGSCVVIPCSYNYPESGKQITGYTGIWYKVIEDVIYHKDKNQIKQEFKGRTELVGDITQKNCSLKIDPLRQSDRGPFYFRIELGGYERYSYRNNEVSITFISAPQPTVSVKEEVVEGQTVSASCSVSHSCPSSPPEFTWTHSGEKRFQSQQLTDGQWKATSVLTFKATRADHNKPLSCTGRYKGGLERKQASNVLKVKYAPVNVKVDYKSHVKEGETVQLKCSSEANPPANSYLWKNEACARLHQGQSYKLTNVSRHTGALYCTAINTVGESKSSPVQLNVSFAPEIKNVSCSSEDDVVKCVCIVESSPPSMVHFVLSDRVLSSTKTETHGFNTTETLHTKSGSSEFVQCLAINTLGKVSLTIPLAVNGKMQNLYIFIAIGAGTGLVILLIVLGVVRKCRGRTEDTAACVTEREKAVDHQYASTKRGPGDLPTSHDSATNATESVEFQIQMDDEDIHDPDDHVYGNTETDCNEEIYANV</sequence>
<dbReference type="PANTHER" id="PTHR46484">
    <property type="entry name" value="SI:CH211-171H4.5-RELATED"/>
    <property type="match status" value="1"/>
</dbReference>
<reference evidence="9" key="1">
    <citation type="submission" date="2021-04" db="EMBL/GenBank/DDBJ databases">
        <authorList>
            <consortium name="Wellcome Sanger Institute Data Sharing"/>
        </authorList>
    </citation>
    <scope>NUCLEOTIDE SEQUENCE [LARGE SCALE GENOMIC DNA]</scope>
</reference>
<dbReference type="Gene3D" id="2.60.40.10">
    <property type="entry name" value="Immunoglobulins"/>
    <property type="match status" value="4"/>
</dbReference>
<keyword evidence="2 7" id="KW-0812">Transmembrane</keyword>
<feature type="region of interest" description="Disordered" evidence="6">
    <location>
        <begin position="455"/>
        <end position="475"/>
    </location>
</feature>
<dbReference type="PANTHER" id="PTHR46484:SF1">
    <property type="entry name" value="SCHWANN CELL MYELIN PROTEIN-RELATED"/>
    <property type="match status" value="1"/>
</dbReference>
<dbReference type="GeneTree" id="ENSGT01150000286924"/>